<feature type="transmembrane region" description="Helical" evidence="2">
    <location>
        <begin position="276"/>
        <end position="297"/>
    </location>
</feature>
<comment type="caution">
    <text evidence="3">The sequence shown here is derived from an EMBL/GenBank/DDBJ whole genome shotgun (WGS) entry which is preliminary data.</text>
</comment>
<name>A0ABT9DAQ5_9CELL</name>
<keyword evidence="2" id="KW-1133">Transmembrane helix</keyword>
<evidence type="ECO:0000256" key="1">
    <source>
        <dbReference type="SAM" id="MobiDB-lite"/>
    </source>
</evidence>
<protein>
    <recommendedName>
        <fullName evidence="5">Protein kinase domain-containing protein</fullName>
    </recommendedName>
</protein>
<dbReference type="Gene3D" id="1.10.510.10">
    <property type="entry name" value="Transferase(Phosphotransferase) domain 1"/>
    <property type="match status" value="1"/>
</dbReference>
<sequence length="409" mass="41730">MQTVVPEDLDAALRSAGLRVAGPLDAREDRARWTALGPDGRRWAILEATAGEADGARRRAHALATVDHPNVAAAGPVLDRPGGGVLLLVAAEPGVDLAVLMAARGPLDDAEATGVLVPVAGALAALHAAGLAHGALTPADVVLTAAGPVLVDVGGGTGPVAVQQAADVAALVQLGRRLVGPGPGPVADALGGADPTARTLEAALRTASEPRPVDLPDSAVLARLALQRFAGQQPGEPVRPSRRTANGGRGTRRGRLRRGGHGRRGRTGGPRARLPWHRVVVASVAIVAVAVAWAVIVRGGRDDARAHAVQLTEQRITALAAGDIAGLAALTEPGSPAALADARLRPEPVEVEWLAVEAGRRVEDGCPAGLVCVPVTTRTRIAGDSIRTARVTLALRPGTWRVVQVSPAR</sequence>
<dbReference type="RefSeq" id="WP_304601578.1">
    <property type="nucleotide sequence ID" value="NZ_JAUQYP010000001.1"/>
</dbReference>
<dbReference type="InterPro" id="IPR011009">
    <property type="entry name" value="Kinase-like_dom_sf"/>
</dbReference>
<keyword evidence="2" id="KW-0812">Transmembrane</keyword>
<evidence type="ECO:0000313" key="3">
    <source>
        <dbReference type="EMBL" id="MDO8107987.1"/>
    </source>
</evidence>
<gene>
    <name evidence="3" type="ORF">Q6348_12350</name>
</gene>
<feature type="region of interest" description="Disordered" evidence="1">
    <location>
        <begin position="231"/>
        <end position="271"/>
    </location>
</feature>
<evidence type="ECO:0000256" key="2">
    <source>
        <dbReference type="SAM" id="Phobius"/>
    </source>
</evidence>
<accession>A0ABT9DAQ5</accession>
<proteinExistence type="predicted"/>
<feature type="compositionally biased region" description="Basic residues" evidence="1">
    <location>
        <begin position="250"/>
        <end position="266"/>
    </location>
</feature>
<keyword evidence="2" id="KW-0472">Membrane</keyword>
<organism evidence="3 4">
    <name type="scientific">Actinotalea lenta</name>
    <dbReference type="NCBI Taxonomy" id="3064654"/>
    <lineage>
        <taxon>Bacteria</taxon>
        <taxon>Bacillati</taxon>
        <taxon>Actinomycetota</taxon>
        <taxon>Actinomycetes</taxon>
        <taxon>Micrococcales</taxon>
        <taxon>Cellulomonadaceae</taxon>
        <taxon>Actinotalea</taxon>
    </lineage>
</organism>
<evidence type="ECO:0008006" key="5">
    <source>
        <dbReference type="Google" id="ProtNLM"/>
    </source>
</evidence>
<dbReference type="EMBL" id="JAUQYP010000001">
    <property type="protein sequence ID" value="MDO8107987.1"/>
    <property type="molecule type" value="Genomic_DNA"/>
</dbReference>
<evidence type="ECO:0000313" key="4">
    <source>
        <dbReference type="Proteomes" id="UP001232536"/>
    </source>
</evidence>
<dbReference type="SUPFAM" id="SSF56112">
    <property type="entry name" value="Protein kinase-like (PK-like)"/>
    <property type="match status" value="1"/>
</dbReference>
<dbReference type="Proteomes" id="UP001232536">
    <property type="component" value="Unassembled WGS sequence"/>
</dbReference>
<reference evidence="3 4" key="1">
    <citation type="submission" date="2023-07" db="EMBL/GenBank/DDBJ databases">
        <title>Description of novel actinomycetes strains, isolated from tidal flat sediment.</title>
        <authorList>
            <person name="Lu C."/>
        </authorList>
    </citation>
    <scope>NUCLEOTIDE SEQUENCE [LARGE SCALE GENOMIC DNA]</scope>
    <source>
        <strain evidence="3 4">SYSU T00b441</strain>
    </source>
</reference>
<keyword evidence="4" id="KW-1185">Reference proteome</keyword>